<dbReference type="AlphaFoldDB" id="A0A2V4QVS3"/>
<keyword evidence="3" id="KW-1185">Reference proteome</keyword>
<evidence type="ECO:0000313" key="2">
    <source>
        <dbReference type="EMBL" id="PYD68631.1"/>
    </source>
</evidence>
<organism evidence="2 3">
    <name type="scientific">Komagataeibacter swingsii</name>
    <dbReference type="NCBI Taxonomy" id="215220"/>
    <lineage>
        <taxon>Bacteria</taxon>
        <taxon>Pseudomonadati</taxon>
        <taxon>Pseudomonadota</taxon>
        <taxon>Alphaproteobacteria</taxon>
        <taxon>Acetobacterales</taxon>
        <taxon>Acetobacteraceae</taxon>
        <taxon>Komagataeibacter</taxon>
    </lineage>
</organism>
<comment type="caution">
    <text evidence="2">The sequence shown here is derived from an EMBL/GenBank/DDBJ whole genome shotgun (WGS) entry which is preliminary data.</text>
</comment>
<dbReference type="SUPFAM" id="SSF47240">
    <property type="entry name" value="Ferritin-like"/>
    <property type="match status" value="1"/>
</dbReference>
<dbReference type="Pfam" id="PF05974">
    <property type="entry name" value="DUF892"/>
    <property type="match status" value="1"/>
</dbReference>
<evidence type="ECO:0000313" key="3">
    <source>
        <dbReference type="Proteomes" id="UP000247371"/>
    </source>
</evidence>
<accession>A0A2V4QVS3</accession>
<keyword evidence="1" id="KW-0175">Coiled coil</keyword>
<sequence>MRSLQNQHAIEKKSIQFLEQQIIRLGDYLEFSKRIRTHVSESKAQIQRLECVLRAYKSDYYSEKNATYAFMGNLTALRARSESFSSLTMPCCPSCEHADRGDQCPCG</sequence>
<dbReference type="Proteomes" id="UP000247371">
    <property type="component" value="Unassembled WGS sequence"/>
</dbReference>
<feature type="coiled-coil region" evidence="1">
    <location>
        <begin position="1"/>
        <end position="59"/>
    </location>
</feature>
<dbReference type="InterPro" id="IPR012347">
    <property type="entry name" value="Ferritin-like"/>
</dbReference>
<evidence type="ECO:0000256" key="1">
    <source>
        <dbReference type="SAM" id="Coils"/>
    </source>
</evidence>
<gene>
    <name evidence="2" type="ORF">CFR76_14080</name>
</gene>
<dbReference type="Gene3D" id="1.20.1260.10">
    <property type="match status" value="1"/>
</dbReference>
<dbReference type="InterPro" id="IPR009078">
    <property type="entry name" value="Ferritin-like_SF"/>
</dbReference>
<dbReference type="RefSeq" id="WP_110557590.1">
    <property type="nucleotide sequence ID" value="NZ_NKUB01000026.1"/>
</dbReference>
<protein>
    <submittedName>
        <fullName evidence="2">Uncharacterized protein</fullName>
    </submittedName>
</protein>
<dbReference type="EMBL" id="NKUB01000026">
    <property type="protein sequence ID" value="PYD68631.1"/>
    <property type="molecule type" value="Genomic_DNA"/>
</dbReference>
<proteinExistence type="predicted"/>
<reference evidence="2 3" key="1">
    <citation type="submission" date="2017-07" db="EMBL/GenBank/DDBJ databases">
        <title>A draft genome sequence of Komagataeibacter swingsii LMG 22125.</title>
        <authorList>
            <person name="Skraban J."/>
            <person name="Cleenwerck I."/>
            <person name="Vandamme P."/>
            <person name="Trcek J."/>
        </authorList>
    </citation>
    <scope>NUCLEOTIDE SEQUENCE [LARGE SCALE GENOMIC DNA]</scope>
    <source>
        <strain evidence="2 3">LMG 22125</strain>
    </source>
</reference>
<dbReference type="InterPro" id="IPR010287">
    <property type="entry name" value="DUF892_YciF-like"/>
</dbReference>
<name>A0A2V4QVS3_9PROT</name>